<dbReference type="Pfam" id="PF22633">
    <property type="entry name" value="F5_F8_type_C_2"/>
    <property type="match status" value="1"/>
</dbReference>
<dbReference type="PROSITE" id="PS00615">
    <property type="entry name" value="C_TYPE_LECTIN_1"/>
    <property type="match status" value="1"/>
</dbReference>
<feature type="disulfide bond" evidence="6">
    <location>
        <begin position="511"/>
        <end position="538"/>
    </location>
</feature>
<proteinExistence type="predicted"/>
<feature type="compositionally biased region" description="Low complexity" evidence="7">
    <location>
        <begin position="574"/>
        <end position="590"/>
    </location>
</feature>
<feature type="domain" description="Sushi" evidence="11">
    <location>
        <begin position="363"/>
        <end position="420"/>
    </location>
</feature>
<dbReference type="SUPFAM" id="SSF49785">
    <property type="entry name" value="Galactose-binding domain-like"/>
    <property type="match status" value="1"/>
</dbReference>
<dbReference type="SUPFAM" id="SSF56436">
    <property type="entry name" value="C-type lectin-like"/>
    <property type="match status" value="1"/>
</dbReference>
<dbReference type="FunFam" id="2.60.120.260:FF:000101">
    <property type="entry name" value="uncharacterized protein LOC108094628 isoform X2"/>
    <property type="match status" value="1"/>
</dbReference>
<dbReference type="CDD" id="cd00033">
    <property type="entry name" value="CCP"/>
    <property type="match status" value="4"/>
</dbReference>
<keyword evidence="3" id="KW-0677">Repeat</keyword>
<dbReference type="GeneID" id="118265693"/>
<evidence type="ECO:0000313" key="13">
    <source>
        <dbReference type="RefSeq" id="XP_035434661.1"/>
    </source>
</evidence>
<feature type="domain" description="Sushi" evidence="11">
    <location>
        <begin position="421"/>
        <end position="480"/>
    </location>
</feature>
<feature type="disulfide bond" evidence="6">
    <location>
        <begin position="451"/>
        <end position="478"/>
    </location>
</feature>
<feature type="compositionally biased region" description="Basic residues" evidence="7">
    <location>
        <begin position="792"/>
        <end position="809"/>
    </location>
</feature>
<evidence type="ECO:0000256" key="4">
    <source>
        <dbReference type="ARBA" id="ARBA00022837"/>
    </source>
</evidence>
<dbReference type="InterPro" id="IPR016186">
    <property type="entry name" value="C-type_lectin-like/link_sf"/>
</dbReference>
<feature type="region of interest" description="Disordered" evidence="7">
    <location>
        <begin position="536"/>
        <end position="635"/>
    </location>
</feature>
<dbReference type="CDD" id="cd00037">
    <property type="entry name" value="CLECT"/>
    <property type="match status" value="1"/>
</dbReference>
<dbReference type="FunFam" id="2.10.70.10:FF:000112">
    <property type="entry name" value="Uncharacterized protein, isoform C"/>
    <property type="match status" value="1"/>
</dbReference>
<feature type="signal peptide" evidence="9">
    <location>
        <begin position="1"/>
        <end position="18"/>
    </location>
</feature>
<dbReference type="AlphaFoldDB" id="A0A9R0CZ70"/>
<feature type="domain" description="Sushi" evidence="11">
    <location>
        <begin position="18"/>
        <end position="78"/>
    </location>
</feature>
<evidence type="ECO:0000256" key="6">
    <source>
        <dbReference type="PROSITE-ProRule" id="PRU00302"/>
    </source>
</evidence>
<dbReference type="SMART" id="SM00032">
    <property type="entry name" value="CCP"/>
    <property type="match status" value="4"/>
</dbReference>
<reference evidence="13 14" key="1">
    <citation type="submission" date="2025-04" db="UniProtKB">
        <authorList>
            <consortium name="RefSeq"/>
        </authorList>
    </citation>
    <scope>IDENTIFICATION</scope>
    <source>
        <tissue evidence="13 14">Whole larval tissue</tissue>
    </source>
</reference>
<dbReference type="SUPFAM" id="SSF57535">
    <property type="entry name" value="Complement control module/SCR domain"/>
    <property type="match status" value="4"/>
</dbReference>
<evidence type="ECO:0000256" key="8">
    <source>
        <dbReference type="SAM" id="Phobius"/>
    </source>
</evidence>
<evidence type="ECO:0000256" key="5">
    <source>
        <dbReference type="ARBA" id="ARBA00023157"/>
    </source>
</evidence>
<evidence type="ECO:0000259" key="10">
    <source>
        <dbReference type="PROSITE" id="PS50041"/>
    </source>
</evidence>
<gene>
    <name evidence="13 14" type="primary">LOC118265693</name>
</gene>
<dbReference type="InterPro" id="IPR001304">
    <property type="entry name" value="C-type_lectin-like"/>
</dbReference>
<keyword evidence="8" id="KW-1133">Transmembrane helix</keyword>
<comment type="caution">
    <text evidence="6">Lacks conserved residue(s) required for the propagation of feature annotation.</text>
</comment>
<sequence length="828" mass="91757">MDVLYICVILSLIQGLSATCHFPGAPAHSRVTFSDETLTDGTIASYECERGFELLGPTRRVCGANGKWTPDGIPFCVLNVAAGKAPMQASTEDGGVPQRALDGSTSASFNAETCTLTKAERVPWWYVNLLEPYMVQLVRLDFGKQCCGASKPVIVVRVGNNRPDLGTNPICNRFTGFIEEGQPLFLPCNPPMPGAFVSVHLEASTPSQLSICEAFVYTDQALPIERCPQFRDQPPGSTATYNGKCYIFYDRQPASFRDALGFCRSRGGTLVDESNPALQGFISWELWRRHRSDSSSQYWMGAVRDPQDPANWKWVNGNDVTVSFWNAPGGGEGCARFDGSKGWLWADTECQARLNYICQHQPKACGRPEQPPNSTMSADSFEVGASVEYSCDDGHLLVGPTVRTCLDTGFYDEFPPVCKRIECGFPAEIPHGSYELINGSISYLSHVQYDCEPGYEMVGRSRLVCDIDERWNGPPPRCDVVQCEDPPQIPNGRVYISHNTSVFGSVAEYSCSRGFKLVGAKRISCLATGLWDKPAPNCQLEERPTTTPVTTSTAPVTTTTAPPPPTPTSPRIVLPTRPRTSPRPLSSPTPFATATSEPPRRLRPKPTTERPTTRTYERPPERKTTVPDNQDSPTSHIPHIIVASHPRENQIVGSGNNIRAEQTPRVNVPQPVDGERRDPVGARLNIGAVVALGAFGALVFLIAIITTIVILVRSRKQNDCKRYRHHVSPDCNTVGSLDSSSSESRSGLNRYYRQAWEELHEAAGAKHAHRRHEREAPKDGSELVVSDVYPAHHARDKRRHHHHHHHREPRHPDWHSPHRPPHSHKPRY</sequence>
<keyword evidence="8" id="KW-0472">Membrane</keyword>
<feature type="disulfide bond" evidence="6">
    <location>
        <begin position="391"/>
        <end position="418"/>
    </location>
</feature>
<dbReference type="Gene3D" id="2.10.70.10">
    <property type="entry name" value="Complement Module, domain 1"/>
    <property type="match status" value="4"/>
</dbReference>
<dbReference type="Gene3D" id="2.60.120.260">
    <property type="entry name" value="Galactose-binding domain-like"/>
    <property type="match status" value="1"/>
</dbReference>
<dbReference type="InterPro" id="IPR006585">
    <property type="entry name" value="FTP1"/>
</dbReference>
<feature type="compositionally biased region" description="Basic and acidic residues" evidence="7">
    <location>
        <begin position="606"/>
        <end position="625"/>
    </location>
</feature>
<feature type="domain" description="Sushi" evidence="11">
    <location>
        <begin position="481"/>
        <end position="540"/>
    </location>
</feature>
<keyword evidence="8" id="KW-0812">Transmembrane</keyword>
<dbReference type="Pfam" id="PF00059">
    <property type="entry name" value="Lectin_C"/>
    <property type="match status" value="1"/>
</dbReference>
<dbReference type="GO" id="GO:0046872">
    <property type="term" value="F:metal ion binding"/>
    <property type="evidence" value="ECO:0007669"/>
    <property type="project" value="UniProtKB-KW"/>
</dbReference>
<feature type="compositionally biased region" description="Polar residues" evidence="7">
    <location>
        <begin position="626"/>
        <end position="635"/>
    </location>
</feature>
<dbReference type="Gene3D" id="3.10.100.10">
    <property type="entry name" value="Mannose-Binding Protein A, subunit A"/>
    <property type="match status" value="1"/>
</dbReference>
<dbReference type="InterPro" id="IPR008979">
    <property type="entry name" value="Galactose-bd-like_sf"/>
</dbReference>
<feature type="compositionally biased region" description="Basic residues" evidence="7">
    <location>
        <begin position="817"/>
        <end position="828"/>
    </location>
</feature>
<evidence type="ECO:0000256" key="3">
    <source>
        <dbReference type="ARBA" id="ARBA00022737"/>
    </source>
</evidence>
<dbReference type="RefSeq" id="XP_050560029.1">
    <property type="nucleotide sequence ID" value="XM_050704072.1"/>
</dbReference>
<dbReference type="InterPro" id="IPR016187">
    <property type="entry name" value="CTDL_fold"/>
</dbReference>
<feature type="transmembrane region" description="Helical" evidence="8">
    <location>
        <begin position="686"/>
        <end position="712"/>
    </location>
</feature>
<feature type="chain" id="PRO_5044700485" evidence="9">
    <location>
        <begin position="19"/>
        <end position="828"/>
    </location>
</feature>
<keyword evidence="12" id="KW-1185">Reference proteome</keyword>
<keyword evidence="1" id="KW-0479">Metal-binding</keyword>
<evidence type="ECO:0000256" key="2">
    <source>
        <dbReference type="ARBA" id="ARBA00022729"/>
    </source>
</evidence>
<protein>
    <submittedName>
        <fullName evidence="14">CUB and sushi domain-containing protein 3 isoform X1</fullName>
    </submittedName>
    <submittedName>
        <fullName evidence="13">CUB and sushi domain-containing protein 3 isoform X2</fullName>
    </submittedName>
</protein>
<dbReference type="Pfam" id="PF00084">
    <property type="entry name" value="Sushi"/>
    <property type="match status" value="4"/>
</dbReference>
<dbReference type="FunFam" id="3.10.100.10:FF:000089">
    <property type="entry name" value="Uncharacterized protein, isoform C"/>
    <property type="match status" value="1"/>
</dbReference>
<dbReference type="InterPro" id="IPR000436">
    <property type="entry name" value="Sushi_SCR_CCP_dom"/>
</dbReference>
<dbReference type="SMART" id="SM00034">
    <property type="entry name" value="CLECT"/>
    <property type="match status" value="1"/>
</dbReference>
<feature type="region of interest" description="Disordered" evidence="7">
    <location>
        <begin position="763"/>
        <end position="828"/>
    </location>
</feature>
<name>A0A9R0CZ70_SPOFR</name>
<evidence type="ECO:0000313" key="14">
    <source>
        <dbReference type="RefSeq" id="XP_050560029.1"/>
    </source>
</evidence>
<evidence type="ECO:0000256" key="9">
    <source>
        <dbReference type="SAM" id="SignalP"/>
    </source>
</evidence>
<dbReference type="PROSITE" id="PS50923">
    <property type="entry name" value="SUSHI"/>
    <property type="match status" value="4"/>
</dbReference>
<dbReference type="SMART" id="SM00607">
    <property type="entry name" value="FTP"/>
    <property type="match status" value="1"/>
</dbReference>
<dbReference type="Proteomes" id="UP000829999">
    <property type="component" value="Chromosome 25"/>
</dbReference>
<dbReference type="PROSITE" id="PS50041">
    <property type="entry name" value="C_TYPE_LECTIN_2"/>
    <property type="match status" value="1"/>
</dbReference>
<dbReference type="RefSeq" id="XP_035434661.1">
    <property type="nucleotide sequence ID" value="XM_035578768.2"/>
</dbReference>
<accession>A0A9R0CZ70</accession>
<evidence type="ECO:0000259" key="11">
    <source>
        <dbReference type="PROSITE" id="PS50923"/>
    </source>
</evidence>
<keyword evidence="6" id="KW-0768">Sushi</keyword>
<dbReference type="InterPro" id="IPR035976">
    <property type="entry name" value="Sushi/SCR/CCP_sf"/>
</dbReference>
<keyword evidence="4" id="KW-0106">Calcium</keyword>
<dbReference type="PANTHER" id="PTHR45656:SF4">
    <property type="entry name" value="PROTEIN CBR-CLEC-78"/>
    <property type="match status" value="1"/>
</dbReference>
<evidence type="ECO:0000256" key="1">
    <source>
        <dbReference type="ARBA" id="ARBA00022723"/>
    </source>
</evidence>
<organism evidence="12 13">
    <name type="scientific">Spodoptera frugiperda</name>
    <name type="common">Fall armyworm</name>
    <dbReference type="NCBI Taxonomy" id="7108"/>
    <lineage>
        <taxon>Eukaryota</taxon>
        <taxon>Metazoa</taxon>
        <taxon>Ecdysozoa</taxon>
        <taxon>Arthropoda</taxon>
        <taxon>Hexapoda</taxon>
        <taxon>Insecta</taxon>
        <taxon>Pterygota</taxon>
        <taxon>Neoptera</taxon>
        <taxon>Endopterygota</taxon>
        <taxon>Lepidoptera</taxon>
        <taxon>Glossata</taxon>
        <taxon>Ditrysia</taxon>
        <taxon>Noctuoidea</taxon>
        <taxon>Noctuidae</taxon>
        <taxon>Amphipyrinae</taxon>
        <taxon>Spodoptera</taxon>
    </lineage>
</organism>
<keyword evidence="5 6" id="KW-1015">Disulfide bond</keyword>
<dbReference type="OrthoDB" id="547680at2759"/>
<feature type="compositionally biased region" description="Low complexity" evidence="7">
    <location>
        <begin position="545"/>
        <end position="560"/>
    </location>
</feature>
<dbReference type="InterPro" id="IPR051277">
    <property type="entry name" value="SEZ6_CSMD_C4BPB_Regulators"/>
</dbReference>
<dbReference type="InterPro" id="IPR018378">
    <property type="entry name" value="C-type_lectin_CS"/>
</dbReference>
<evidence type="ECO:0000256" key="7">
    <source>
        <dbReference type="SAM" id="MobiDB-lite"/>
    </source>
</evidence>
<keyword evidence="2 9" id="KW-0732">Signal</keyword>
<evidence type="ECO:0000313" key="12">
    <source>
        <dbReference type="Proteomes" id="UP000829999"/>
    </source>
</evidence>
<dbReference type="PANTHER" id="PTHR45656">
    <property type="entry name" value="PROTEIN CBR-CLEC-78"/>
    <property type="match status" value="1"/>
</dbReference>
<feature type="domain" description="C-type lectin" evidence="10">
    <location>
        <begin position="241"/>
        <end position="359"/>
    </location>
</feature>